<protein>
    <submittedName>
        <fullName evidence="1">Uncharacterized protein</fullName>
    </submittedName>
</protein>
<feature type="non-terminal residue" evidence="1">
    <location>
        <position position="1"/>
    </location>
</feature>
<dbReference type="AlphaFoldDB" id="A0A177ARF8"/>
<dbReference type="OrthoDB" id="162969at2759"/>
<dbReference type="Proteomes" id="UP000078046">
    <property type="component" value="Unassembled WGS sequence"/>
</dbReference>
<accession>A0A177ARF8</accession>
<gene>
    <name evidence="1" type="ORF">A3Q56_07697</name>
</gene>
<evidence type="ECO:0000313" key="1">
    <source>
        <dbReference type="EMBL" id="OAF64596.1"/>
    </source>
</evidence>
<name>A0A177ARF8_9BILA</name>
<proteinExistence type="predicted"/>
<evidence type="ECO:0000313" key="2">
    <source>
        <dbReference type="Proteomes" id="UP000078046"/>
    </source>
</evidence>
<comment type="caution">
    <text evidence="1">The sequence shown here is derived from an EMBL/GenBank/DDBJ whole genome shotgun (WGS) entry which is preliminary data.</text>
</comment>
<keyword evidence="2" id="KW-1185">Reference proteome</keyword>
<sequence>RVYGTPIFARHRNYCISQIRTSAHEEYDAKSKKVEKDQSVYDAYKKLTLRDTIIFADLFWNKVTQSTILNCFKHLHNNQNGHTLYKLNNKNLKEFFTNMGKSLPSENNCRDKTDQVYLKEIERIKSCSKDELIFSTLKNPKNLMLFDCKMINTNMNGQIVSMIELYHELIELKLNGYTSI</sequence>
<reference evidence="1 2" key="1">
    <citation type="submission" date="2016-04" db="EMBL/GenBank/DDBJ databases">
        <title>The genome of Intoshia linei affirms orthonectids as highly simplified spiralians.</title>
        <authorList>
            <person name="Mikhailov K.V."/>
            <person name="Slusarev G.S."/>
            <person name="Nikitin M.A."/>
            <person name="Logacheva M.D."/>
            <person name="Penin A."/>
            <person name="Aleoshin V."/>
            <person name="Panchin Y.V."/>
        </authorList>
    </citation>
    <scope>NUCLEOTIDE SEQUENCE [LARGE SCALE GENOMIC DNA]</scope>
    <source>
        <strain evidence="1">Intl2013</strain>
        <tissue evidence="1">Whole animal</tissue>
    </source>
</reference>
<organism evidence="1 2">
    <name type="scientific">Intoshia linei</name>
    <dbReference type="NCBI Taxonomy" id="1819745"/>
    <lineage>
        <taxon>Eukaryota</taxon>
        <taxon>Metazoa</taxon>
        <taxon>Spiralia</taxon>
        <taxon>Lophotrochozoa</taxon>
        <taxon>Mesozoa</taxon>
        <taxon>Orthonectida</taxon>
        <taxon>Rhopaluridae</taxon>
        <taxon>Intoshia</taxon>
    </lineage>
</organism>
<feature type="non-terminal residue" evidence="1">
    <location>
        <position position="180"/>
    </location>
</feature>
<dbReference type="EMBL" id="LWCA01001729">
    <property type="protein sequence ID" value="OAF64596.1"/>
    <property type="molecule type" value="Genomic_DNA"/>
</dbReference>